<feature type="transmembrane region" description="Helical" evidence="3">
    <location>
        <begin position="325"/>
        <end position="346"/>
    </location>
</feature>
<keyword evidence="3" id="KW-0472">Membrane</keyword>
<dbReference type="OrthoDB" id="18814at2759"/>
<dbReference type="Proteomes" id="UP000070089">
    <property type="component" value="Unassembled WGS sequence"/>
</dbReference>
<organism evidence="4 5">
    <name type="scientific">Giardia duodenalis assemblage B</name>
    <dbReference type="NCBI Taxonomy" id="1394984"/>
    <lineage>
        <taxon>Eukaryota</taxon>
        <taxon>Metamonada</taxon>
        <taxon>Diplomonadida</taxon>
        <taxon>Hexamitidae</taxon>
        <taxon>Giardiinae</taxon>
        <taxon>Giardia</taxon>
    </lineage>
</organism>
<feature type="transmembrane region" description="Helical" evidence="3">
    <location>
        <begin position="450"/>
        <end position="471"/>
    </location>
</feature>
<evidence type="ECO:0000256" key="1">
    <source>
        <dbReference type="ARBA" id="ARBA00005773"/>
    </source>
</evidence>
<feature type="transmembrane region" description="Helical" evidence="3">
    <location>
        <begin position="154"/>
        <end position="173"/>
    </location>
</feature>
<keyword evidence="3" id="KW-0812">Transmembrane</keyword>
<feature type="transmembrane region" description="Helical" evidence="3">
    <location>
        <begin position="220"/>
        <end position="242"/>
    </location>
</feature>
<feature type="transmembrane region" description="Helical" evidence="3">
    <location>
        <begin position="127"/>
        <end position="148"/>
    </location>
</feature>
<dbReference type="AlphaFoldDB" id="A0A132NXK3"/>
<feature type="transmembrane region" description="Helical" evidence="3">
    <location>
        <begin position="385"/>
        <end position="403"/>
    </location>
</feature>
<feature type="transmembrane region" description="Helical" evidence="3">
    <location>
        <begin position="358"/>
        <end position="379"/>
    </location>
</feature>
<sequence>MLPFYLIAMVSERCSEQSDSPTTEITEASLPSDAPTDHTHTCLDGSDDHGASTACPCNTLLFFQVLLGILCAFKPAEPFVVPYYIDNGISMEQINQVVFPTSGYSNFGFLLVLSLVSIAISHHALLYLGWMGYVACYTLLVFVDKLVIAIFDEIFYGLAVASETVYCAAFYFLKNRNVSEETSQLRASAISRTTLLVTHVVSDLSGQLMVSFIPDFSKRLLFIITAISVSFSLVPLTVITCLQRRPKNHPFNGVLQNKDVYSSVVNTERMTRKLYLRGLSYVWGGGIAGALPLYIGIFSLSGHTLYQNYITNILYDVQQGSDSELYGLFVMAGRLSGVLGSVLALACRKVKRVEALQLFLLLTLSCLLIVPAFVQHLLWLFVANIAEFAVAELTITVMWAQLAASCQLTIYPAVFLCQALVVAAIVLVVQATVFNNVASKLGGFTVNQTHYFWCAILGLAGLSVSLLVSLVTRLKRRCKESDKNNMPRVRYDEKIEPNETSPLPPRPIL</sequence>
<dbReference type="InterPro" id="IPR036259">
    <property type="entry name" value="MFS_trans_sf"/>
</dbReference>
<evidence type="ECO:0000256" key="3">
    <source>
        <dbReference type="SAM" id="Phobius"/>
    </source>
</evidence>
<dbReference type="GO" id="GO:0005886">
    <property type="term" value="C:plasma membrane"/>
    <property type="evidence" value="ECO:0007669"/>
    <property type="project" value="TreeGrafter"/>
</dbReference>
<gene>
    <name evidence="4" type="ORF">QR46_1172</name>
</gene>
<feature type="transmembrane region" description="Helical" evidence="3">
    <location>
        <begin position="410"/>
        <end position="430"/>
    </location>
</feature>
<reference evidence="4 5" key="1">
    <citation type="journal article" date="2015" name="Mol. Biochem. Parasitol.">
        <title>Identification of polymorphic genes for use in assemblage B genotyping assays through comparative genomics of multiple assemblage B Giardia duodenalis isolates.</title>
        <authorList>
            <person name="Wielinga C."/>
            <person name="Thompson R.C."/>
            <person name="Monis P."/>
            <person name="Ryan U."/>
        </authorList>
    </citation>
    <scope>NUCLEOTIDE SEQUENCE [LARGE SCALE GENOMIC DNA]</scope>
    <source>
        <strain evidence="4 5">BAH15c1</strain>
    </source>
</reference>
<comment type="similarity">
    <text evidence="1">Belongs to the reduced folate carrier (RFC) transporter (TC 2.A.48) family.</text>
</comment>
<feature type="transmembrane region" description="Helical" evidence="3">
    <location>
        <begin position="279"/>
        <end position="305"/>
    </location>
</feature>
<feature type="region of interest" description="Disordered" evidence="2">
    <location>
        <begin position="488"/>
        <end position="509"/>
    </location>
</feature>
<accession>A0A132NXK3</accession>
<proteinExistence type="inferred from homology"/>
<protein>
    <submittedName>
        <fullName evidence="4">Uncharacterized protein</fullName>
    </submittedName>
</protein>
<dbReference type="PANTHER" id="PTHR10686">
    <property type="entry name" value="FOLATE TRANSPORTER"/>
    <property type="match status" value="1"/>
</dbReference>
<feature type="compositionally biased region" description="Basic and acidic residues" evidence="2">
    <location>
        <begin position="488"/>
        <end position="497"/>
    </location>
</feature>
<evidence type="ECO:0000313" key="4">
    <source>
        <dbReference type="EMBL" id="KWX14811.1"/>
    </source>
</evidence>
<dbReference type="InterPro" id="IPR002666">
    <property type="entry name" value="Folate_carrier"/>
</dbReference>
<comment type="caution">
    <text evidence="4">The sequence shown here is derived from an EMBL/GenBank/DDBJ whole genome shotgun (WGS) entry which is preliminary data.</text>
</comment>
<dbReference type="VEuPathDB" id="GiardiaDB:QR46_1172"/>
<evidence type="ECO:0000313" key="5">
    <source>
        <dbReference type="Proteomes" id="UP000070089"/>
    </source>
</evidence>
<evidence type="ECO:0000256" key="2">
    <source>
        <dbReference type="SAM" id="MobiDB-lite"/>
    </source>
</evidence>
<name>A0A132NXK3_GIAIN</name>
<dbReference type="SUPFAM" id="SSF103473">
    <property type="entry name" value="MFS general substrate transporter"/>
    <property type="match status" value="1"/>
</dbReference>
<dbReference type="EMBL" id="JXTI01000022">
    <property type="protein sequence ID" value="KWX14811.1"/>
    <property type="molecule type" value="Genomic_DNA"/>
</dbReference>
<keyword evidence="3" id="KW-1133">Transmembrane helix</keyword>
<dbReference type="GO" id="GO:0090482">
    <property type="term" value="F:vitamin transmembrane transporter activity"/>
    <property type="evidence" value="ECO:0007669"/>
    <property type="project" value="InterPro"/>
</dbReference>
<dbReference type="Pfam" id="PF01770">
    <property type="entry name" value="Folate_carrier"/>
    <property type="match status" value="1"/>
</dbReference>
<dbReference type="PANTHER" id="PTHR10686:SF18">
    <property type="entry name" value="IP11787P-RELATED"/>
    <property type="match status" value="1"/>
</dbReference>